<dbReference type="OrthoDB" id="6433344at2759"/>
<organism evidence="1 2">
    <name type="scientific">Stegodyphus mimosarum</name>
    <name type="common">African social velvet spider</name>
    <dbReference type="NCBI Taxonomy" id="407821"/>
    <lineage>
        <taxon>Eukaryota</taxon>
        <taxon>Metazoa</taxon>
        <taxon>Ecdysozoa</taxon>
        <taxon>Arthropoda</taxon>
        <taxon>Chelicerata</taxon>
        <taxon>Arachnida</taxon>
        <taxon>Araneae</taxon>
        <taxon>Araneomorphae</taxon>
        <taxon>Entelegynae</taxon>
        <taxon>Eresoidea</taxon>
        <taxon>Eresidae</taxon>
        <taxon>Stegodyphus</taxon>
    </lineage>
</organism>
<feature type="non-terminal residue" evidence="1">
    <location>
        <position position="138"/>
    </location>
</feature>
<evidence type="ECO:0000313" key="1">
    <source>
        <dbReference type="EMBL" id="KFM64547.1"/>
    </source>
</evidence>
<accession>A0A087THF8</accession>
<dbReference type="EMBL" id="KK115247">
    <property type="protein sequence ID" value="KFM64547.1"/>
    <property type="molecule type" value="Genomic_DNA"/>
</dbReference>
<dbReference type="AlphaFoldDB" id="A0A087THF8"/>
<proteinExistence type="predicted"/>
<name>A0A087THF8_STEMI</name>
<gene>
    <name evidence="1" type="ORF">X975_08857</name>
</gene>
<protein>
    <submittedName>
        <fullName evidence="1">Uncharacterized protein</fullName>
    </submittedName>
</protein>
<dbReference type="Proteomes" id="UP000054359">
    <property type="component" value="Unassembled WGS sequence"/>
</dbReference>
<sequence length="138" mass="15442">MFTNGILREYENKFNEVLPDGWLELLKQSTRVDIDDINIGYGRVPDGVKYIVRPAKEISSGSATPSSTSSKSEFRSEVLDLSTLKNSLCNVSHSKFPPCIKLPDGNEWDVFITTISHPMAARFVDHSVAFSDLSEEMK</sequence>
<keyword evidence="2" id="KW-1185">Reference proteome</keyword>
<reference evidence="1 2" key="1">
    <citation type="submission" date="2013-11" db="EMBL/GenBank/DDBJ databases">
        <title>Genome sequencing of Stegodyphus mimosarum.</title>
        <authorList>
            <person name="Bechsgaard J."/>
        </authorList>
    </citation>
    <scope>NUCLEOTIDE SEQUENCE [LARGE SCALE GENOMIC DNA]</scope>
</reference>
<evidence type="ECO:0000313" key="2">
    <source>
        <dbReference type="Proteomes" id="UP000054359"/>
    </source>
</evidence>